<dbReference type="GO" id="GO:0007032">
    <property type="term" value="P:endosome organization"/>
    <property type="evidence" value="ECO:0007669"/>
    <property type="project" value="TreeGrafter"/>
</dbReference>
<feature type="compositionally biased region" description="Pro residues" evidence="2">
    <location>
        <begin position="552"/>
        <end position="576"/>
    </location>
</feature>
<feature type="region of interest" description="Disordered" evidence="2">
    <location>
        <begin position="41"/>
        <end position="239"/>
    </location>
</feature>
<feature type="compositionally biased region" description="Polar residues" evidence="2">
    <location>
        <begin position="629"/>
        <end position="638"/>
    </location>
</feature>
<evidence type="ECO:0008006" key="7">
    <source>
        <dbReference type="Google" id="ProtNLM"/>
    </source>
</evidence>
<dbReference type="OMA" id="RIDMPNR"/>
<evidence type="ECO:0000313" key="5">
    <source>
        <dbReference type="EMBL" id="KNC49122.1"/>
    </source>
</evidence>
<feature type="compositionally biased region" description="Low complexity" evidence="2">
    <location>
        <begin position="533"/>
        <end position="551"/>
    </location>
</feature>
<sequence length="699" mass="72423">MHGSGASRPPPKRSKAAPPPLLPKSDLVRKRSVAFAADSLAAADAAAAAAPPVAKPKPKPKPKPEPEPEPEPEPMAKPEPEPVPKKTPPAPVPKKTPPAPVPKKTPPAPVPKPMPKPEPVPKKTPPAPVPKKTPPAPVPKKTPPAPVPKKTPPAPVPKKTPPAPVPKPMPKPEPVPKKTPPAPVPKPSAASPITQPKPAPVPKPKPKPGAGLLSIPGQLTGGPPAPPPKRRKSASAIQSMPLLPVVDTTAVHTRAKTPEPVRSRPVDAAKSMDALPSLVDHNPSDVISAPDMAELASSWRRSRTTYQVCQWLIAAGFDAAAHACQANEVDGDELEDADHEFFASIGIDDSEATAAIIAAIPSATPHGLSRPARDPSAGAEPDSDTATKAKHDMLLSDLGAADMAGYLAKEGSSNSKWRQRYCVLQEMVLYYFKNLSPDNKPRGSVIVAGCTVGKVDRDGFLPGTTFYVARRNLNTYWLLAETEAEVEFWLKALVDHGLCRRVDAPPESGIPDALAGKRKSRWQTLKRRFTSKSTSLGDSAAAALATDGDSAAPPPPPPPPPFGGAPPPPPPPPPPGASIRKGGKAKARATPASAGSGALPPPPPPPPAAAATPATARTRPTVGAGRGSLLSSIQSHQGVASLKKVGAPERTDLGSTSAPAVASPPLTGIAAALASAMGDRRKVVVVDSDDDDWDSDSDW</sequence>
<organism evidence="5 6">
    <name type="scientific">Thecamonas trahens ATCC 50062</name>
    <dbReference type="NCBI Taxonomy" id="461836"/>
    <lineage>
        <taxon>Eukaryota</taxon>
        <taxon>Apusozoa</taxon>
        <taxon>Apusomonadida</taxon>
        <taxon>Apusomonadidae</taxon>
        <taxon>Thecamonas</taxon>
    </lineage>
</organism>
<feature type="compositionally biased region" description="Low complexity" evidence="2">
    <location>
        <begin position="41"/>
        <end position="52"/>
    </location>
</feature>
<dbReference type="Pfam" id="PF00169">
    <property type="entry name" value="PH"/>
    <property type="match status" value="1"/>
</dbReference>
<dbReference type="InterPro" id="IPR011993">
    <property type="entry name" value="PH-like_dom_sf"/>
</dbReference>
<evidence type="ECO:0000313" key="6">
    <source>
        <dbReference type="Proteomes" id="UP000054408"/>
    </source>
</evidence>
<dbReference type="GO" id="GO:0001881">
    <property type="term" value="P:receptor recycling"/>
    <property type="evidence" value="ECO:0007669"/>
    <property type="project" value="TreeGrafter"/>
</dbReference>
<proteinExistence type="predicted"/>
<dbReference type="STRING" id="461836.A0A0L0D9U3"/>
<dbReference type="PROSITE" id="PS50003">
    <property type="entry name" value="PH_DOMAIN"/>
    <property type="match status" value="1"/>
</dbReference>
<dbReference type="SUPFAM" id="SSF47769">
    <property type="entry name" value="SAM/Pointed domain"/>
    <property type="match status" value="1"/>
</dbReference>
<dbReference type="SUPFAM" id="SSF50729">
    <property type="entry name" value="PH domain-like"/>
    <property type="match status" value="1"/>
</dbReference>
<dbReference type="InterPro" id="IPR003124">
    <property type="entry name" value="WH2_dom"/>
</dbReference>
<evidence type="ECO:0000259" key="3">
    <source>
        <dbReference type="PROSITE" id="PS50003"/>
    </source>
</evidence>
<dbReference type="EMBL" id="GL349453">
    <property type="protein sequence ID" value="KNC49122.1"/>
    <property type="molecule type" value="Genomic_DNA"/>
</dbReference>
<feature type="compositionally biased region" description="Low complexity" evidence="2">
    <location>
        <begin position="589"/>
        <end position="598"/>
    </location>
</feature>
<dbReference type="Proteomes" id="UP000054408">
    <property type="component" value="Unassembled WGS sequence"/>
</dbReference>
<dbReference type="PANTHER" id="PTHR22902">
    <property type="entry name" value="SESQUIPEDALIAN"/>
    <property type="match status" value="1"/>
</dbReference>
<feature type="region of interest" description="Disordered" evidence="2">
    <location>
        <begin position="528"/>
        <end position="663"/>
    </location>
</feature>
<dbReference type="GeneID" id="25564580"/>
<dbReference type="GO" id="GO:0055037">
    <property type="term" value="C:recycling endosome"/>
    <property type="evidence" value="ECO:0007669"/>
    <property type="project" value="TreeGrafter"/>
</dbReference>
<feature type="domain" description="WH2" evidence="4">
    <location>
        <begin position="625"/>
        <end position="645"/>
    </location>
</feature>
<dbReference type="Gene3D" id="2.30.29.30">
    <property type="entry name" value="Pleckstrin-homology domain (PH domain)/Phosphotyrosine-binding domain (PTB)"/>
    <property type="match status" value="1"/>
</dbReference>
<feature type="region of interest" description="Disordered" evidence="2">
    <location>
        <begin position="1"/>
        <end position="26"/>
    </location>
</feature>
<evidence type="ECO:0000256" key="2">
    <source>
        <dbReference type="SAM" id="MobiDB-lite"/>
    </source>
</evidence>
<evidence type="ECO:0000256" key="1">
    <source>
        <dbReference type="ARBA" id="ARBA00022553"/>
    </source>
</evidence>
<dbReference type="Gene3D" id="1.10.150.50">
    <property type="entry name" value="Transcription Factor, Ets-1"/>
    <property type="match status" value="1"/>
</dbReference>
<dbReference type="GO" id="GO:0042147">
    <property type="term" value="P:retrograde transport, endosome to Golgi"/>
    <property type="evidence" value="ECO:0007669"/>
    <property type="project" value="TreeGrafter"/>
</dbReference>
<dbReference type="InterPro" id="IPR001849">
    <property type="entry name" value="PH_domain"/>
</dbReference>
<dbReference type="GO" id="GO:0005769">
    <property type="term" value="C:early endosome"/>
    <property type="evidence" value="ECO:0007669"/>
    <property type="project" value="TreeGrafter"/>
</dbReference>
<feature type="compositionally biased region" description="Pro residues" evidence="2">
    <location>
        <begin position="85"/>
        <end position="186"/>
    </location>
</feature>
<dbReference type="InterPro" id="IPR013761">
    <property type="entry name" value="SAM/pointed_sf"/>
</dbReference>
<reference evidence="5 6" key="1">
    <citation type="submission" date="2010-05" db="EMBL/GenBank/DDBJ databases">
        <title>The Genome Sequence of Thecamonas trahens ATCC 50062.</title>
        <authorList>
            <consortium name="The Broad Institute Genome Sequencing Platform"/>
            <person name="Russ C."/>
            <person name="Cuomo C."/>
            <person name="Shea T."/>
            <person name="Young S.K."/>
            <person name="Zeng Q."/>
            <person name="Koehrsen M."/>
            <person name="Haas B."/>
            <person name="Borodovsky M."/>
            <person name="Guigo R."/>
            <person name="Alvarado L."/>
            <person name="Berlin A."/>
            <person name="Bochicchio J."/>
            <person name="Borenstein D."/>
            <person name="Chapman S."/>
            <person name="Chen Z."/>
            <person name="Freedman E."/>
            <person name="Gellesch M."/>
            <person name="Goldberg J."/>
            <person name="Griggs A."/>
            <person name="Gujja S."/>
            <person name="Heilman E."/>
            <person name="Heiman D."/>
            <person name="Hepburn T."/>
            <person name="Howarth C."/>
            <person name="Jen D."/>
            <person name="Larson L."/>
            <person name="Mehta T."/>
            <person name="Park D."/>
            <person name="Pearson M."/>
            <person name="Roberts A."/>
            <person name="Saif S."/>
            <person name="Shenoy N."/>
            <person name="Sisk P."/>
            <person name="Stolte C."/>
            <person name="Sykes S."/>
            <person name="Thomson T."/>
            <person name="Walk T."/>
            <person name="White J."/>
            <person name="Yandava C."/>
            <person name="Burger G."/>
            <person name="Gray M.W."/>
            <person name="Holland P.W.H."/>
            <person name="King N."/>
            <person name="Lang F.B.F."/>
            <person name="Roger A.J."/>
            <person name="Ruiz-Trillo I."/>
            <person name="Lander E."/>
            <person name="Nusbaum C."/>
        </authorList>
    </citation>
    <scope>NUCLEOTIDE SEQUENCE [LARGE SCALE GENOMIC DNA]</scope>
    <source>
        <strain evidence="5 6">ATCC 50062</strain>
    </source>
</reference>
<keyword evidence="1" id="KW-0597">Phosphoprotein</keyword>
<evidence type="ECO:0000259" key="4">
    <source>
        <dbReference type="PROSITE" id="PS51082"/>
    </source>
</evidence>
<dbReference type="GO" id="GO:0003779">
    <property type="term" value="F:actin binding"/>
    <property type="evidence" value="ECO:0007669"/>
    <property type="project" value="InterPro"/>
</dbReference>
<feature type="domain" description="PH" evidence="3">
    <location>
        <begin position="400"/>
        <end position="498"/>
    </location>
</feature>
<dbReference type="GO" id="GO:0005829">
    <property type="term" value="C:cytosol"/>
    <property type="evidence" value="ECO:0007669"/>
    <property type="project" value="GOC"/>
</dbReference>
<accession>A0A0L0D9U3</accession>
<dbReference type="SMART" id="SM00233">
    <property type="entry name" value="PH"/>
    <property type="match status" value="1"/>
</dbReference>
<dbReference type="eggNOG" id="ENOG502SE40">
    <property type="taxonomic scope" value="Eukaryota"/>
</dbReference>
<feature type="compositionally biased region" description="Low complexity" evidence="2">
    <location>
        <begin position="609"/>
        <end position="623"/>
    </location>
</feature>
<dbReference type="PROSITE" id="PS51082">
    <property type="entry name" value="WH2"/>
    <property type="match status" value="1"/>
</dbReference>
<gene>
    <name evidence="5" type="ORF">AMSG_05092</name>
</gene>
<dbReference type="AlphaFoldDB" id="A0A0L0D9U3"/>
<dbReference type="GO" id="GO:0005802">
    <property type="term" value="C:trans-Golgi network"/>
    <property type="evidence" value="ECO:0007669"/>
    <property type="project" value="TreeGrafter"/>
</dbReference>
<dbReference type="RefSeq" id="XP_013758150.1">
    <property type="nucleotide sequence ID" value="XM_013902696.1"/>
</dbReference>
<feature type="compositionally biased region" description="Pro residues" evidence="2">
    <location>
        <begin position="599"/>
        <end position="608"/>
    </location>
</feature>
<keyword evidence="6" id="KW-1185">Reference proteome</keyword>
<feature type="compositionally biased region" description="Basic and acidic residues" evidence="2">
    <location>
        <begin position="74"/>
        <end position="84"/>
    </location>
</feature>
<feature type="region of interest" description="Disordered" evidence="2">
    <location>
        <begin position="365"/>
        <end position="386"/>
    </location>
</feature>
<dbReference type="InterPro" id="IPR045188">
    <property type="entry name" value="Boi1/Boi2-like"/>
</dbReference>
<dbReference type="PANTHER" id="PTHR22902:SF27">
    <property type="entry name" value="PLECKSTRIN HOMOLOGY DOMAIN-CONTAINING FAMILY A MEMBER 3"/>
    <property type="match status" value="1"/>
</dbReference>
<protein>
    <recommendedName>
        <fullName evidence="7">PH domain-containing protein</fullName>
    </recommendedName>
</protein>
<name>A0A0L0D9U3_THETB</name>
<dbReference type="OrthoDB" id="10261837at2759"/>